<dbReference type="Gene3D" id="3.40.50.1820">
    <property type="entry name" value="alpha/beta hydrolase"/>
    <property type="match status" value="1"/>
</dbReference>
<dbReference type="GO" id="GO:0016787">
    <property type="term" value="F:hydrolase activity"/>
    <property type="evidence" value="ECO:0007669"/>
    <property type="project" value="UniProtKB-KW"/>
</dbReference>
<evidence type="ECO:0000259" key="4">
    <source>
        <dbReference type="Pfam" id="PF20434"/>
    </source>
</evidence>
<sequence>MPRVLFVATAIAVVSAAAISSAQLRLGQRAVADRVPDNVQLVADVPYAETDNRRQTLDLLVPKAESDKPRPVVAFIHGGAWRAGDKRQALWRVARYADSGDYVAVSIGYRLSDEAQWPAQMHDCKAAIRWLKANAEKYNIDPDKIGVWGTSAGGHLVAVLGTSAGVEAMDGTLGPHTDQTTSVACVADFFGPTDFLQMSKGALPGARLDHDSARSPESLLIGGAIHDHPEKVATANPITYVTEDDPPFLIIHGTADPTVPFNQSELINAALKETSVPTTLVAIEGGGHGQGFPPEANNLVRRFFDHHLRNQHSEWHDQSIEASEGPPRRRPR</sequence>
<reference evidence="5" key="1">
    <citation type="submission" date="2022-06" db="EMBL/GenBank/DDBJ databases">
        <title>Aeoliella straminimaris, a novel planctomycete from sediments.</title>
        <authorList>
            <person name="Vitorino I.R."/>
            <person name="Lage O.M."/>
        </authorList>
    </citation>
    <scope>NUCLEOTIDE SEQUENCE</scope>
    <source>
        <strain evidence="5">ICT_H6.2</strain>
    </source>
</reference>
<dbReference type="Pfam" id="PF20434">
    <property type="entry name" value="BD-FAE"/>
    <property type="match status" value="1"/>
</dbReference>
<dbReference type="InterPro" id="IPR050300">
    <property type="entry name" value="GDXG_lipolytic_enzyme"/>
</dbReference>
<evidence type="ECO:0000256" key="3">
    <source>
        <dbReference type="SAM" id="SignalP"/>
    </source>
</evidence>
<gene>
    <name evidence="5" type="ORF">NG895_11130</name>
</gene>
<keyword evidence="1 5" id="KW-0378">Hydrolase</keyword>
<evidence type="ECO:0000256" key="1">
    <source>
        <dbReference type="ARBA" id="ARBA00022801"/>
    </source>
</evidence>
<keyword evidence="6" id="KW-1185">Reference proteome</keyword>
<comment type="caution">
    <text evidence="5">The sequence shown here is derived from an EMBL/GenBank/DDBJ whole genome shotgun (WGS) entry which is preliminary data.</text>
</comment>
<dbReference type="SUPFAM" id="SSF53474">
    <property type="entry name" value="alpha/beta-Hydrolases"/>
    <property type="match status" value="1"/>
</dbReference>
<dbReference type="EMBL" id="JAMXLR010000036">
    <property type="protein sequence ID" value="MCO6044457.1"/>
    <property type="molecule type" value="Genomic_DNA"/>
</dbReference>
<keyword evidence="3" id="KW-0732">Signal</keyword>
<proteinExistence type="predicted"/>
<dbReference type="PANTHER" id="PTHR48081">
    <property type="entry name" value="AB HYDROLASE SUPERFAMILY PROTEIN C4A8.06C"/>
    <property type="match status" value="1"/>
</dbReference>
<evidence type="ECO:0000256" key="2">
    <source>
        <dbReference type="SAM" id="MobiDB-lite"/>
    </source>
</evidence>
<dbReference type="PANTHER" id="PTHR48081:SF13">
    <property type="entry name" value="ALPHA_BETA HYDROLASE"/>
    <property type="match status" value="1"/>
</dbReference>
<dbReference type="Proteomes" id="UP001155241">
    <property type="component" value="Unassembled WGS sequence"/>
</dbReference>
<organism evidence="5 6">
    <name type="scientific">Aeoliella straminimaris</name>
    <dbReference type="NCBI Taxonomy" id="2954799"/>
    <lineage>
        <taxon>Bacteria</taxon>
        <taxon>Pseudomonadati</taxon>
        <taxon>Planctomycetota</taxon>
        <taxon>Planctomycetia</taxon>
        <taxon>Pirellulales</taxon>
        <taxon>Lacipirellulaceae</taxon>
        <taxon>Aeoliella</taxon>
    </lineage>
</organism>
<dbReference type="InterPro" id="IPR029058">
    <property type="entry name" value="AB_hydrolase_fold"/>
</dbReference>
<feature type="region of interest" description="Disordered" evidence="2">
    <location>
        <begin position="313"/>
        <end position="332"/>
    </location>
</feature>
<dbReference type="AlphaFoldDB" id="A0A9X2JGJ6"/>
<feature type="chain" id="PRO_5040774665" evidence="3">
    <location>
        <begin position="23"/>
        <end position="332"/>
    </location>
</feature>
<dbReference type="InterPro" id="IPR049492">
    <property type="entry name" value="BD-FAE-like_dom"/>
</dbReference>
<name>A0A9X2JGJ6_9BACT</name>
<dbReference type="RefSeq" id="WP_252852559.1">
    <property type="nucleotide sequence ID" value="NZ_JAMXLR010000036.1"/>
</dbReference>
<feature type="domain" description="BD-FAE-like" evidence="4">
    <location>
        <begin position="57"/>
        <end position="271"/>
    </location>
</feature>
<evidence type="ECO:0000313" key="5">
    <source>
        <dbReference type="EMBL" id="MCO6044457.1"/>
    </source>
</evidence>
<evidence type="ECO:0000313" key="6">
    <source>
        <dbReference type="Proteomes" id="UP001155241"/>
    </source>
</evidence>
<feature type="signal peptide" evidence="3">
    <location>
        <begin position="1"/>
        <end position="22"/>
    </location>
</feature>
<accession>A0A9X2JGJ6</accession>
<protein>
    <submittedName>
        <fullName evidence="5">Alpha/beta hydrolase</fullName>
    </submittedName>
</protein>